<evidence type="ECO:0000313" key="4">
    <source>
        <dbReference type="Proteomes" id="UP001515480"/>
    </source>
</evidence>
<dbReference type="Pfam" id="PF00069">
    <property type="entry name" value="Pkinase"/>
    <property type="match status" value="2"/>
</dbReference>
<feature type="domain" description="Protein kinase" evidence="2">
    <location>
        <begin position="1"/>
        <end position="268"/>
    </location>
</feature>
<comment type="caution">
    <text evidence="3">The sequence shown here is derived from an EMBL/GenBank/DDBJ whole genome shotgun (WGS) entry which is preliminary data.</text>
</comment>
<feature type="region of interest" description="Disordered" evidence="1">
    <location>
        <begin position="447"/>
        <end position="498"/>
    </location>
</feature>
<dbReference type="PANTHER" id="PTHR44167:SF18">
    <property type="entry name" value="PROTEIN KINASE DOMAIN-CONTAINING PROTEIN"/>
    <property type="match status" value="1"/>
</dbReference>
<dbReference type="PANTHER" id="PTHR44167">
    <property type="entry name" value="OVARIAN-SPECIFIC SERINE/THREONINE-PROTEIN KINASE LOK-RELATED"/>
    <property type="match status" value="1"/>
</dbReference>
<dbReference type="GO" id="GO:0005524">
    <property type="term" value="F:ATP binding"/>
    <property type="evidence" value="ECO:0007669"/>
    <property type="project" value="InterPro"/>
</dbReference>
<proteinExistence type="predicted"/>
<dbReference type="InterPro" id="IPR011009">
    <property type="entry name" value="Kinase-like_dom_sf"/>
</dbReference>
<evidence type="ECO:0000313" key="3">
    <source>
        <dbReference type="EMBL" id="KAL1496106.1"/>
    </source>
</evidence>
<dbReference type="Proteomes" id="UP001515480">
    <property type="component" value="Unassembled WGS sequence"/>
</dbReference>
<dbReference type="GO" id="GO:0005634">
    <property type="term" value="C:nucleus"/>
    <property type="evidence" value="ECO:0007669"/>
    <property type="project" value="TreeGrafter"/>
</dbReference>
<evidence type="ECO:0000259" key="2">
    <source>
        <dbReference type="PROSITE" id="PS50011"/>
    </source>
</evidence>
<dbReference type="GO" id="GO:0005737">
    <property type="term" value="C:cytoplasm"/>
    <property type="evidence" value="ECO:0007669"/>
    <property type="project" value="TreeGrafter"/>
</dbReference>
<dbReference type="InterPro" id="IPR000719">
    <property type="entry name" value="Prot_kinase_dom"/>
</dbReference>
<evidence type="ECO:0000256" key="1">
    <source>
        <dbReference type="SAM" id="MobiDB-lite"/>
    </source>
</evidence>
<reference evidence="3 4" key="1">
    <citation type="journal article" date="2024" name="Science">
        <title>Giant polyketide synthase enzymes in the biosynthesis of giant marine polyether toxins.</title>
        <authorList>
            <person name="Fallon T.R."/>
            <person name="Shende V.V."/>
            <person name="Wierzbicki I.H."/>
            <person name="Pendleton A.L."/>
            <person name="Watervoot N.F."/>
            <person name="Auber R.P."/>
            <person name="Gonzalez D.J."/>
            <person name="Wisecaver J.H."/>
            <person name="Moore B.S."/>
        </authorList>
    </citation>
    <scope>NUCLEOTIDE SEQUENCE [LARGE SCALE GENOMIC DNA]</scope>
    <source>
        <strain evidence="3 4">12B1</strain>
    </source>
</reference>
<accession>A0AB34IBP2</accession>
<dbReference type="GO" id="GO:0044773">
    <property type="term" value="P:mitotic DNA damage checkpoint signaling"/>
    <property type="evidence" value="ECO:0007669"/>
    <property type="project" value="TreeGrafter"/>
</dbReference>
<dbReference type="AlphaFoldDB" id="A0AB34IBP2"/>
<gene>
    <name evidence="3" type="ORF">AB1Y20_014731</name>
</gene>
<dbReference type="GO" id="GO:0004674">
    <property type="term" value="F:protein serine/threonine kinase activity"/>
    <property type="evidence" value="ECO:0007669"/>
    <property type="project" value="TreeGrafter"/>
</dbReference>
<organism evidence="3 4">
    <name type="scientific">Prymnesium parvum</name>
    <name type="common">Toxic golden alga</name>
    <dbReference type="NCBI Taxonomy" id="97485"/>
    <lineage>
        <taxon>Eukaryota</taxon>
        <taxon>Haptista</taxon>
        <taxon>Haptophyta</taxon>
        <taxon>Prymnesiophyceae</taxon>
        <taxon>Prymnesiales</taxon>
        <taxon>Prymnesiaceae</taxon>
        <taxon>Prymnesium</taxon>
    </lineage>
</organism>
<dbReference type="EMBL" id="JBGBPQ010000030">
    <property type="protein sequence ID" value="KAL1496106.1"/>
    <property type="molecule type" value="Genomic_DNA"/>
</dbReference>
<dbReference type="Gene3D" id="1.10.510.10">
    <property type="entry name" value="Transferase(Phosphotransferase) domain 1"/>
    <property type="match status" value="1"/>
</dbReference>
<dbReference type="PROSITE" id="PS50011">
    <property type="entry name" value="PROTEIN_KINASE_DOM"/>
    <property type="match status" value="1"/>
</dbReference>
<dbReference type="SUPFAM" id="SSF56112">
    <property type="entry name" value="Protein kinase-like (PK-like)"/>
    <property type="match status" value="1"/>
</dbReference>
<keyword evidence="4" id="KW-1185">Reference proteome</keyword>
<protein>
    <recommendedName>
        <fullName evidence="2">Protein kinase domain-containing protein</fullName>
    </recommendedName>
</protein>
<sequence>MHGELRRLKDAYLPGLTVGKRMLVMDAADRNLFQIYQQERPDINMVRILVQQVAEALAHMHEKKFMHGDIKLLNVVRFRLDGRLRLIDFDAGAPISVEDPSYAGAKFSSAVLPPELFYKLKDEAERQALQSYWGSSEMELQAKVAPLKAGGRSFVVRSFRTDALDAPIMEGLPYELVEASEKIDCWALGALAYMLGAGEPLVSSTRDDDCASGGAMALLHDWGTKVAHVLSRLEKVADPALRDLISKLLHRDPKDRLPVEKALDHVFFRTGRDGGAVAPQKEVLEALVMIQEEQLKHKAVLSAVDARTLLIEQLSGTSLRELQRNREVMLKAIFEATEVQTPTTFIVLRERLPSKKEQRVQKRKLGLLLKADGSGFELDGQLIDAVKEAQERFEESKTWVDRVCRFGSAVVNADVNAAFTTIQESLGDLVTSEKMYLYLIDELTGMPVCGDPEEEEGDDSSEEDDNAPGEDAMEEGESEVDQAQEQAAGRKGTVATQS</sequence>
<name>A0AB34IBP2_PRYPA</name>
<feature type="compositionally biased region" description="Acidic residues" evidence="1">
    <location>
        <begin position="451"/>
        <end position="482"/>
    </location>
</feature>
<dbReference type="SMART" id="SM00220">
    <property type="entry name" value="S_TKc"/>
    <property type="match status" value="1"/>
</dbReference>